<dbReference type="Proteomes" id="UP000266673">
    <property type="component" value="Unassembled WGS sequence"/>
</dbReference>
<keyword evidence="3" id="KW-1185">Reference proteome</keyword>
<feature type="transmembrane region" description="Helical" evidence="1">
    <location>
        <begin position="105"/>
        <end position="124"/>
    </location>
</feature>
<feature type="transmembrane region" description="Helical" evidence="1">
    <location>
        <begin position="78"/>
        <end position="98"/>
    </location>
</feature>
<reference evidence="2 3" key="1">
    <citation type="submission" date="2018-06" db="EMBL/GenBank/DDBJ databases">
        <title>Comparative genomics reveals the genomic features of Rhizophagus irregularis, R. cerebriforme, R. diaphanum and Gigaspora rosea, and their symbiotic lifestyle signature.</title>
        <authorList>
            <person name="Morin E."/>
            <person name="San Clemente H."/>
            <person name="Chen E.C.H."/>
            <person name="De La Providencia I."/>
            <person name="Hainaut M."/>
            <person name="Kuo A."/>
            <person name="Kohler A."/>
            <person name="Murat C."/>
            <person name="Tang N."/>
            <person name="Roy S."/>
            <person name="Loubradou J."/>
            <person name="Henrissat B."/>
            <person name="Grigoriev I.V."/>
            <person name="Corradi N."/>
            <person name="Roux C."/>
            <person name="Martin F.M."/>
        </authorList>
    </citation>
    <scope>NUCLEOTIDE SEQUENCE [LARGE SCALE GENOMIC DNA]</scope>
    <source>
        <strain evidence="2 3">DAOM 194757</strain>
    </source>
</reference>
<name>A0A397TZN8_9GLOM</name>
<feature type="transmembrane region" description="Helical" evidence="1">
    <location>
        <begin position="45"/>
        <end position="66"/>
    </location>
</feature>
<evidence type="ECO:0000313" key="2">
    <source>
        <dbReference type="EMBL" id="RIB02267.1"/>
    </source>
</evidence>
<sequence length="136" mass="15825">MLELWLSVAIYWSSHYLVLSFISNSEFIHRRLYVGSALIRRATSIFLRMLVSSYFVIVSVTLLIILHCHFGVTANVVYGHYFFFLFCIFHSLYSLLIACLFTAGLIYLFSISLVLSYIGVVTWWCRCILVMEIPFI</sequence>
<keyword evidence="1" id="KW-1133">Transmembrane helix</keyword>
<organism evidence="2 3">
    <name type="scientific">Gigaspora rosea</name>
    <dbReference type="NCBI Taxonomy" id="44941"/>
    <lineage>
        <taxon>Eukaryota</taxon>
        <taxon>Fungi</taxon>
        <taxon>Fungi incertae sedis</taxon>
        <taxon>Mucoromycota</taxon>
        <taxon>Glomeromycotina</taxon>
        <taxon>Glomeromycetes</taxon>
        <taxon>Diversisporales</taxon>
        <taxon>Gigasporaceae</taxon>
        <taxon>Gigaspora</taxon>
    </lineage>
</organism>
<dbReference type="EMBL" id="QKWP01002753">
    <property type="protein sequence ID" value="RIB02267.1"/>
    <property type="molecule type" value="Genomic_DNA"/>
</dbReference>
<feature type="transmembrane region" description="Helical" evidence="1">
    <location>
        <begin position="6"/>
        <end position="24"/>
    </location>
</feature>
<keyword evidence="1" id="KW-0472">Membrane</keyword>
<keyword evidence="1" id="KW-0812">Transmembrane</keyword>
<protein>
    <submittedName>
        <fullName evidence="2">Uncharacterized protein</fullName>
    </submittedName>
</protein>
<comment type="caution">
    <text evidence="2">The sequence shown here is derived from an EMBL/GenBank/DDBJ whole genome shotgun (WGS) entry which is preliminary data.</text>
</comment>
<dbReference type="AlphaFoldDB" id="A0A397TZN8"/>
<accession>A0A397TZN8</accession>
<evidence type="ECO:0000256" key="1">
    <source>
        <dbReference type="SAM" id="Phobius"/>
    </source>
</evidence>
<proteinExistence type="predicted"/>
<evidence type="ECO:0000313" key="3">
    <source>
        <dbReference type="Proteomes" id="UP000266673"/>
    </source>
</evidence>
<gene>
    <name evidence="2" type="ORF">C2G38_2125613</name>
</gene>